<dbReference type="EMBL" id="JAUKPO010000016">
    <property type="protein sequence ID" value="MDO1449074.1"/>
    <property type="molecule type" value="Genomic_DNA"/>
</dbReference>
<keyword evidence="4" id="KW-1185">Reference proteome</keyword>
<dbReference type="InterPro" id="IPR005801">
    <property type="entry name" value="ADC_synthase"/>
</dbReference>
<evidence type="ECO:0000313" key="4">
    <source>
        <dbReference type="Proteomes" id="UP001168528"/>
    </source>
</evidence>
<proteinExistence type="predicted"/>
<dbReference type="InterPro" id="IPR019999">
    <property type="entry name" value="Anth_synth_I-like"/>
</dbReference>
<dbReference type="RefSeq" id="WP_302039876.1">
    <property type="nucleotide sequence ID" value="NZ_JAUKPO010000016.1"/>
</dbReference>
<evidence type="ECO:0000259" key="2">
    <source>
        <dbReference type="Pfam" id="PF04715"/>
    </source>
</evidence>
<dbReference type="PRINTS" id="PR00095">
    <property type="entry name" value="ANTSNTHASEI"/>
</dbReference>
<feature type="domain" description="Anthranilate synthase component I N-terminal" evidence="2">
    <location>
        <begin position="80"/>
        <end position="123"/>
    </location>
</feature>
<evidence type="ECO:0000313" key="3">
    <source>
        <dbReference type="EMBL" id="MDO1449074.1"/>
    </source>
</evidence>
<name>A0ABT8RAP9_9BACT</name>
<comment type="caution">
    <text evidence="3">The sequence shown here is derived from an EMBL/GenBank/DDBJ whole genome shotgun (WGS) entry which is preliminary data.</text>
</comment>
<dbReference type="PANTHER" id="PTHR11236:SF18">
    <property type="entry name" value="AMINODEOXYCHORISMATE SYNTHASE"/>
    <property type="match status" value="1"/>
</dbReference>
<accession>A0ABT8RAP9</accession>
<dbReference type="SUPFAM" id="SSF56322">
    <property type="entry name" value="ADC synthase"/>
    <property type="match status" value="1"/>
</dbReference>
<protein>
    <submittedName>
        <fullName evidence="3">Anthranilate synthase component I family protein</fullName>
    </submittedName>
</protein>
<reference evidence="3" key="1">
    <citation type="submission" date="2023-07" db="EMBL/GenBank/DDBJ databases">
        <title>The genome sequence of Rhodocytophaga aerolata KACC 12507.</title>
        <authorList>
            <person name="Zhang X."/>
        </authorList>
    </citation>
    <scope>NUCLEOTIDE SEQUENCE</scope>
    <source>
        <strain evidence="3">KACC 12507</strain>
    </source>
</reference>
<gene>
    <name evidence="3" type="ORF">Q0590_22550</name>
</gene>
<dbReference type="Pfam" id="PF00425">
    <property type="entry name" value="Chorismate_bind"/>
    <property type="match status" value="1"/>
</dbReference>
<dbReference type="Proteomes" id="UP001168528">
    <property type="component" value="Unassembled WGS sequence"/>
</dbReference>
<dbReference type="Pfam" id="PF04715">
    <property type="entry name" value="Anth_synt_I_N"/>
    <property type="match status" value="1"/>
</dbReference>
<feature type="domain" description="Chorismate-utilising enzyme C-terminal" evidence="1">
    <location>
        <begin position="163"/>
        <end position="419"/>
    </location>
</feature>
<evidence type="ECO:0000259" key="1">
    <source>
        <dbReference type="Pfam" id="PF00425"/>
    </source>
</evidence>
<dbReference type="Gene3D" id="3.60.120.10">
    <property type="entry name" value="Anthranilate synthase"/>
    <property type="match status" value="1"/>
</dbReference>
<sequence length="430" mass="49396">MAKRTTNVFTPHHFSEFRQKAIAWARQFSHMHLFDNNAYTYPFGGFATLLAAGHAAICPITPGNTFASMQQFHDVHQDWLIGYFTYDLKNELEDLQSRNPDYLQFPPAYFYIPLHIIHFDQETIRIETLADPDKVYQQILSQDLPKEPASPKMAIQIKQRTTAETYLAHVEQIKKHILEGDVYELNYCIEFFAENVSIHPWQLYQELTTKSPMPFSVYGRIEDYYLLCASPERFLKKTCNQLLSQPIKGTARRGSSLEEDEQIKFQLRHNEKELAENMMIVDLVRNDLARSAVTGSVVVEELFGIYTFPQLHQMISSVSATIRPDLPFTDAIKHAFPMGSMTGAPKIKAMELIDVYEQAYRGLFSGAVGYITPTSDFDFNVVIRSLFYHAQTKYLSFQAGSAITYDAQAQQEYEECLLKARAIWNILQTG</sequence>
<dbReference type="InterPro" id="IPR015890">
    <property type="entry name" value="Chorismate_C"/>
</dbReference>
<dbReference type="PANTHER" id="PTHR11236">
    <property type="entry name" value="AMINOBENZOATE/ANTHRANILATE SYNTHASE"/>
    <property type="match status" value="1"/>
</dbReference>
<organism evidence="3 4">
    <name type="scientific">Rhodocytophaga aerolata</name>
    <dbReference type="NCBI Taxonomy" id="455078"/>
    <lineage>
        <taxon>Bacteria</taxon>
        <taxon>Pseudomonadati</taxon>
        <taxon>Bacteroidota</taxon>
        <taxon>Cytophagia</taxon>
        <taxon>Cytophagales</taxon>
        <taxon>Rhodocytophagaceae</taxon>
        <taxon>Rhodocytophaga</taxon>
    </lineage>
</organism>
<dbReference type="InterPro" id="IPR006805">
    <property type="entry name" value="Anth_synth_I_N"/>
</dbReference>